<evidence type="ECO:0000256" key="1">
    <source>
        <dbReference type="ARBA" id="ARBA00004167"/>
    </source>
</evidence>
<comment type="subcellular location">
    <subcellularLocation>
        <location evidence="1">Membrane</location>
        <topology evidence="1">Single-pass membrane protein</topology>
    </subcellularLocation>
</comment>
<feature type="domain" description="Fibronectin type-III" evidence="11">
    <location>
        <begin position="354"/>
        <end position="454"/>
    </location>
</feature>
<comment type="catalytic activity">
    <reaction evidence="8">
        <text>O-phospho-L-tyrosyl-[protein] + H2O = L-tyrosyl-[protein] + phosphate</text>
        <dbReference type="Rhea" id="RHEA:10684"/>
        <dbReference type="Rhea" id="RHEA-COMP:10136"/>
        <dbReference type="Rhea" id="RHEA-COMP:20101"/>
        <dbReference type="ChEBI" id="CHEBI:15377"/>
        <dbReference type="ChEBI" id="CHEBI:43474"/>
        <dbReference type="ChEBI" id="CHEBI:46858"/>
        <dbReference type="ChEBI" id="CHEBI:61978"/>
        <dbReference type="EC" id="3.1.3.48"/>
    </reaction>
</comment>
<evidence type="ECO:0000313" key="12">
    <source>
        <dbReference type="EMBL" id="KAK9731103.1"/>
    </source>
</evidence>
<dbReference type="Pfam" id="PF00041">
    <property type="entry name" value="fn3"/>
    <property type="match status" value="2"/>
</dbReference>
<dbReference type="Gene3D" id="3.90.190.10">
    <property type="entry name" value="Protein tyrosine phosphatase superfamily"/>
    <property type="match status" value="2"/>
</dbReference>
<proteinExistence type="inferred from homology"/>
<dbReference type="InterPro" id="IPR000242">
    <property type="entry name" value="PTP_cat"/>
</dbReference>
<gene>
    <name evidence="12" type="ORF">QE152_g13911</name>
</gene>
<dbReference type="InterPro" id="IPR000742">
    <property type="entry name" value="EGF"/>
</dbReference>
<evidence type="ECO:0000259" key="10">
    <source>
        <dbReference type="PROSITE" id="PS50056"/>
    </source>
</evidence>
<evidence type="ECO:0000256" key="5">
    <source>
        <dbReference type="ARBA" id="ARBA00022801"/>
    </source>
</evidence>
<dbReference type="SUPFAM" id="SSF52799">
    <property type="entry name" value="(Phosphotyrosine protein) phosphatases II"/>
    <property type="match status" value="2"/>
</dbReference>
<keyword evidence="4" id="KW-0732">Signal</keyword>
<dbReference type="SMART" id="SM00194">
    <property type="entry name" value="PTPc"/>
    <property type="match status" value="2"/>
</dbReference>
<protein>
    <recommendedName>
        <fullName evidence="3">protein-tyrosine-phosphatase</fullName>
        <ecNumber evidence="3">3.1.3.48</ecNumber>
    </recommendedName>
</protein>
<sequence>MNGENGTLLEPVSKNCSPSIDNNVEHKFPIINTIEWHHFSIKLDNNIYSLLKYGRKEPIIQYIDNDNRSVEAKYITFKTTTVEGNFKIHKDNALAYNKSSIAKITITAPKYCVLIFVKTCKNCTVEIVVYNTNMTVLIFVKTCKNCTVEIVVYNTNMTVIFETLVKQAESWQQISLNMENANDKDVLITASVLHKDYTINEKWYISNTILRCYKNDLQPLFTNTDGCCYALKYPEYRMCTKNLEVYNSVDSKCPDNTIGKNCISCEALFDDYCPLSPICDLTPTGMQCSCPAGYQGTYCSERCPDQFFGFDCRQKCGKCLYSCDHIHGFCYDAECESKFIGPFCNITVKSLTGFPPIPTVVSRNSTTAMILVNMPELINKTRPAYVRLEIKDVEYSKQWRKVDVADMNSKNHTFTVRNLSPNKRYQLRTVFAAANGSLYPDIDSKNIPTTFLQKFCRNLTLSDVQVRLTDNTLSIQVRDNRFFFNACRLDRYNYVVKYKDVILQSGVLKEVTVVNGVQPHTCYTLIIMLQEDVVLSTDCPCQDVVLSTDCPTDTEVCGPIHNLRRTLTDRSMSFSWQKPLAPKCDVENYIVQYKLTQYLGCKVSAKIESTQKSITTESERVTLEKLHPYSLYEINIYAVSKHPGQPFLIEERTNASNITAGDIPEFEIYNPPKSLQVIVQRDCRKQTGPTRYHLDLICESSWCSNQKYDSFKTADNGDQDIYIFNVVPYTEYNIATRIERPNFPSYTYLRRVRTASAVPGPVLDLTFHSANSTSVGLRWLPPYPPMSAIDSYELVVHHGNSSFTRNCSANQRNKCTLWEGYCYTFNDLLKNTDYTFTVSAVNTKRDTKGESAKIGVFTIDVPRMPSPPLNITLTREEEILTVHWLHPAQPHGHISKFHIRLNEEEEEVYYVNNSSPTYEYSIDVSNFTAKQIRVVVTADNDFGETPAYAFTHIPPKAPTFASYLKLERLTNSCVRLTLPEVIDQEGLTCMYVILTDINQPIAANNDANFKEYFDKIGINGAHSGFITVVESTGNKFPETIEYNNSRIRIPVFGQYSDLPEGTLQPGHSYRVTIVLNNTYSELSNYRLYFLDFTLDVSMNFLAFLVIPVVLGAVLCAVLTRKFFFKPKSRNSLLSEEVQSDISEVPNDEHIYESALEVLSSSLDQNLNRSAAESSGNKLLERFAFDTLSLIQKRYTKTVNIRDLDQYVKDSIDNGDLVKQFQKISDSPTKPANCGNALENVLKNMIPDLAAYDHTRVKLESIYENPFSDYINANFINGYAEQNNYIATQGPKSNTINDFWLMIWQQRVEYIIAVSGVFEGATRKFEKYWPEINGFSTFGEIHVLFTKVEVFANYKIRHFTVTYEEKSRNIKQIQFCCPIDVGAPQYIRSFVSFSKKVLSLNVGKSPIVVHGRDGFGRTGILILCDICLRMALAEAKIDIFHQLYKMRQQRVNMIENVDQYQMVHFILLLILQCVSVPSHNGILCNNTTMNFEVENIIATRVEKQLKFLDDSAWQDEAMKCINLDCKRPHINAKRKLKHQTEYADDFSNASFFPYPFDNPDQIYIRADVVDSFLIHHFLIPSRFITTRNPTNSNLGIFWKLIIEKKIKIIISLNKLNPTDTNACMFYPSSNALFINPLPNIKVKFASKQSNTYCDIYHVNIIQDDNPYQPTPLIVIQLREWHQSILHPEKPNGLIACYESMNDLGKLSSTILVTCHDGIRACGLYVAFCYLVDKIQADHNCDVCLAVQTVRQSRREFVRPTEQFQFLYRCGLEFVKQFDNYANFDSKANIN</sequence>
<dbReference type="SMART" id="SM00404">
    <property type="entry name" value="PTPc_motif"/>
    <property type="match status" value="2"/>
</dbReference>
<dbReference type="Proteomes" id="UP001458880">
    <property type="component" value="Unassembled WGS sequence"/>
</dbReference>
<keyword evidence="5" id="KW-0378">Hydrolase</keyword>
<dbReference type="InterPro" id="IPR000387">
    <property type="entry name" value="Tyr_Pase_dom"/>
</dbReference>
<dbReference type="InterPro" id="IPR003595">
    <property type="entry name" value="Tyr_Pase_cat"/>
</dbReference>
<dbReference type="PANTHER" id="PTHR19134:SF562">
    <property type="entry name" value="PROTEIN-TYROSINE-PHOSPHATASE"/>
    <property type="match status" value="1"/>
</dbReference>
<comment type="caution">
    <text evidence="12">The sequence shown here is derived from an EMBL/GenBank/DDBJ whole genome shotgun (WGS) entry which is preliminary data.</text>
</comment>
<dbReference type="SUPFAM" id="SSF49265">
    <property type="entry name" value="Fibronectin type III"/>
    <property type="match status" value="3"/>
</dbReference>
<dbReference type="CDD" id="cd00047">
    <property type="entry name" value="PTPc"/>
    <property type="match status" value="1"/>
</dbReference>
<dbReference type="EC" id="3.1.3.48" evidence="3"/>
<reference evidence="12 13" key="1">
    <citation type="journal article" date="2024" name="BMC Genomics">
        <title>De novo assembly and annotation of Popillia japonica's genome with initial clues to its potential as an invasive pest.</title>
        <authorList>
            <person name="Cucini C."/>
            <person name="Boschi S."/>
            <person name="Funari R."/>
            <person name="Cardaioli E."/>
            <person name="Iannotti N."/>
            <person name="Marturano G."/>
            <person name="Paoli F."/>
            <person name="Bruttini M."/>
            <person name="Carapelli A."/>
            <person name="Frati F."/>
            <person name="Nardi F."/>
        </authorList>
    </citation>
    <scope>NUCLEOTIDE SEQUENCE [LARGE SCALE GENOMIC DNA]</scope>
    <source>
        <strain evidence="12">DMR45628</strain>
    </source>
</reference>
<dbReference type="PROSITE" id="PS50853">
    <property type="entry name" value="FN3"/>
    <property type="match status" value="3"/>
</dbReference>
<accession>A0AAW1LB29</accession>
<dbReference type="InterPro" id="IPR050348">
    <property type="entry name" value="Protein-Tyr_Phosphatase"/>
</dbReference>
<dbReference type="SMART" id="SM00060">
    <property type="entry name" value="FN3"/>
    <property type="match status" value="4"/>
</dbReference>
<evidence type="ECO:0000256" key="6">
    <source>
        <dbReference type="ARBA" id="ARBA00022912"/>
    </source>
</evidence>
<dbReference type="Gene3D" id="2.60.40.10">
    <property type="entry name" value="Immunoglobulins"/>
    <property type="match status" value="4"/>
</dbReference>
<evidence type="ECO:0000256" key="2">
    <source>
        <dbReference type="ARBA" id="ARBA00009580"/>
    </source>
</evidence>
<evidence type="ECO:0000259" key="11">
    <source>
        <dbReference type="PROSITE" id="PS50853"/>
    </source>
</evidence>
<evidence type="ECO:0000259" key="9">
    <source>
        <dbReference type="PROSITE" id="PS50055"/>
    </source>
</evidence>
<dbReference type="GO" id="GO:0048666">
    <property type="term" value="P:neuron development"/>
    <property type="evidence" value="ECO:0007669"/>
    <property type="project" value="UniProtKB-ARBA"/>
</dbReference>
<keyword evidence="6" id="KW-0904">Protein phosphatase</keyword>
<dbReference type="GO" id="GO:0016020">
    <property type="term" value="C:membrane"/>
    <property type="evidence" value="ECO:0007669"/>
    <property type="project" value="UniProtKB-SubCell"/>
</dbReference>
<dbReference type="CDD" id="cd00063">
    <property type="entry name" value="FN3"/>
    <property type="match status" value="3"/>
</dbReference>
<name>A0AAW1LB29_POPJA</name>
<organism evidence="12 13">
    <name type="scientific">Popillia japonica</name>
    <name type="common">Japanese beetle</name>
    <dbReference type="NCBI Taxonomy" id="7064"/>
    <lineage>
        <taxon>Eukaryota</taxon>
        <taxon>Metazoa</taxon>
        <taxon>Ecdysozoa</taxon>
        <taxon>Arthropoda</taxon>
        <taxon>Hexapoda</taxon>
        <taxon>Insecta</taxon>
        <taxon>Pterygota</taxon>
        <taxon>Neoptera</taxon>
        <taxon>Endopterygota</taxon>
        <taxon>Coleoptera</taxon>
        <taxon>Polyphaga</taxon>
        <taxon>Scarabaeiformia</taxon>
        <taxon>Scarabaeidae</taxon>
        <taxon>Rutelinae</taxon>
        <taxon>Popillia</taxon>
    </lineage>
</organism>
<feature type="domain" description="Tyrosine specific protein phosphatases" evidence="10">
    <location>
        <begin position="1387"/>
        <end position="1460"/>
    </location>
</feature>
<dbReference type="EMBL" id="JASPKY010000137">
    <property type="protein sequence ID" value="KAK9731103.1"/>
    <property type="molecule type" value="Genomic_DNA"/>
</dbReference>
<dbReference type="InterPro" id="IPR029021">
    <property type="entry name" value="Prot-tyrosine_phosphatase-like"/>
</dbReference>
<keyword evidence="7" id="KW-0472">Membrane</keyword>
<dbReference type="Gene3D" id="2.170.300.10">
    <property type="entry name" value="Tie2 ligand-binding domain superfamily"/>
    <property type="match status" value="1"/>
</dbReference>
<dbReference type="PROSITE" id="PS50056">
    <property type="entry name" value="TYR_PHOSPHATASE_2"/>
    <property type="match status" value="2"/>
</dbReference>
<keyword evidence="13" id="KW-1185">Reference proteome</keyword>
<feature type="domain" description="Fibronectin type-III" evidence="11">
    <location>
        <begin position="761"/>
        <end position="862"/>
    </location>
</feature>
<dbReference type="InterPro" id="IPR013783">
    <property type="entry name" value="Ig-like_fold"/>
</dbReference>
<feature type="domain" description="Tyrosine specific protein phosphatases" evidence="10">
    <location>
        <begin position="1703"/>
        <end position="1763"/>
    </location>
</feature>
<evidence type="ECO:0000256" key="4">
    <source>
        <dbReference type="ARBA" id="ARBA00022729"/>
    </source>
</evidence>
<evidence type="ECO:0000256" key="7">
    <source>
        <dbReference type="ARBA" id="ARBA00023136"/>
    </source>
</evidence>
<evidence type="ECO:0000313" key="13">
    <source>
        <dbReference type="Proteomes" id="UP001458880"/>
    </source>
</evidence>
<dbReference type="PROSITE" id="PS00022">
    <property type="entry name" value="EGF_1"/>
    <property type="match status" value="1"/>
</dbReference>
<feature type="domain" description="Tyrosine-protein phosphatase" evidence="9">
    <location>
        <begin position="1216"/>
        <end position="1469"/>
    </location>
</feature>
<comment type="similarity">
    <text evidence="2">Belongs to the protein-tyrosine phosphatase family.</text>
</comment>
<dbReference type="PROSITE" id="PS50055">
    <property type="entry name" value="TYR_PHOSPHATASE_PTP"/>
    <property type="match status" value="2"/>
</dbReference>
<dbReference type="InterPro" id="IPR036116">
    <property type="entry name" value="FN3_sf"/>
</dbReference>
<dbReference type="PRINTS" id="PR00700">
    <property type="entry name" value="PRTYPHPHTASE"/>
</dbReference>
<dbReference type="PANTHER" id="PTHR19134">
    <property type="entry name" value="RECEPTOR-TYPE TYROSINE-PROTEIN PHOSPHATASE"/>
    <property type="match status" value="1"/>
</dbReference>
<feature type="domain" description="Tyrosine-protein phosphatase" evidence="9">
    <location>
        <begin position="1500"/>
        <end position="1772"/>
    </location>
</feature>
<dbReference type="InterPro" id="IPR003961">
    <property type="entry name" value="FN3_dom"/>
</dbReference>
<evidence type="ECO:0000256" key="8">
    <source>
        <dbReference type="ARBA" id="ARBA00051722"/>
    </source>
</evidence>
<dbReference type="Pfam" id="PF00102">
    <property type="entry name" value="Y_phosphatase"/>
    <property type="match status" value="2"/>
</dbReference>
<evidence type="ECO:0000256" key="3">
    <source>
        <dbReference type="ARBA" id="ARBA00013064"/>
    </source>
</evidence>
<dbReference type="GO" id="GO:0009653">
    <property type="term" value="P:anatomical structure morphogenesis"/>
    <property type="evidence" value="ECO:0007669"/>
    <property type="project" value="UniProtKB-ARBA"/>
</dbReference>
<dbReference type="GO" id="GO:0004725">
    <property type="term" value="F:protein tyrosine phosphatase activity"/>
    <property type="evidence" value="ECO:0007669"/>
    <property type="project" value="UniProtKB-EC"/>
</dbReference>
<feature type="domain" description="Fibronectin type-III" evidence="11">
    <location>
        <begin position="556"/>
        <end position="656"/>
    </location>
</feature>